<accession>G5BUZ3</accession>
<dbReference type="STRING" id="10181.G5BUZ3"/>
<dbReference type="Proteomes" id="UP000006813">
    <property type="component" value="Unassembled WGS sequence"/>
</dbReference>
<dbReference type="InParanoid" id="G5BUZ3"/>
<evidence type="ECO:0000313" key="3">
    <source>
        <dbReference type="Proteomes" id="UP000006813"/>
    </source>
</evidence>
<organism evidence="2 3">
    <name type="scientific">Heterocephalus glaber</name>
    <name type="common">Naked mole rat</name>
    <dbReference type="NCBI Taxonomy" id="10181"/>
    <lineage>
        <taxon>Eukaryota</taxon>
        <taxon>Metazoa</taxon>
        <taxon>Chordata</taxon>
        <taxon>Craniata</taxon>
        <taxon>Vertebrata</taxon>
        <taxon>Euteleostomi</taxon>
        <taxon>Mammalia</taxon>
        <taxon>Eutheria</taxon>
        <taxon>Euarchontoglires</taxon>
        <taxon>Glires</taxon>
        <taxon>Rodentia</taxon>
        <taxon>Hystricomorpha</taxon>
        <taxon>Bathyergidae</taxon>
        <taxon>Heterocephalus</taxon>
    </lineage>
</organism>
<sequence>MCSHQQKQPFVPPPQLPQEQTKQPQQPPPQVPFVPITKELCPPIAPQPGITKISEPCYTTVPEPCQSKVPELCPSVVTPDSNRQKTKQK</sequence>
<gene>
    <name evidence="2" type="ORF">GW7_08949</name>
</gene>
<name>G5BUZ3_HETGA</name>
<reference evidence="2 3" key="1">
    <citation type="journal article" date="2011" name="Nature">
        <title>Genome sequencing reveals insights into physiology and longevity of the naked mole rat.</title>
        <authorList>
            <person name="Kim E.B."/>
            <person name="Fang X."/>
            <person name="Fushan A.A."/>
            <person name="Huang Z."/>
            <person name="Lobanov A.V."/>
            <person name="Han L."/>
            <person name="Marino S.M."/>
            <person name="Sun X."/>
            <person name="Turanov A.A."/>
            <person name="Yang P."/>
            <person name="Yim S.H."/>
            <person name="Zhao X."/>
            <person name="Kasaikina M.V."/>
            <person name="Stoletzki N."/>
            <person name="Peng C."/>
            <person name="Polak P."/>
            <person name="Xiong Z."/>
            <person name="Kiezun A."/>
            <person name="Zhu Y."/>
            <person name="Chen Y."/>
            <person name="Kryukov G.V."/>
            <person name="Zhang Q."/>
            <person name="Peshkin L."/>
            <person name="Yang L."/>
            <person name="Bronson R.T."/>
            <person name="Buffenstein R."/>
            <person name="Wang B."/>
            <person name="Han C."/>
            <person name="Li Q."/>
            <person name="Chen L."/>
            <person name="Zhao W."/>
            <person name="Sunyaev S.R."/>
            <person name="Park T.J."/>
            <person name="Zhang G."/>
            <person name="Wang J."/>
            <person name="Gladyshev V.N."/>
        </authorList>
    </citation>
    <scope>NUCLEOTIDE SEQUENCE [LARGE SCALE GENOMIC DNA]</scope>
</reference>
<dbReference type="EMBL" id="JH172022">
    <property type="protein sequence ID" value="EHB13104.1"/>
    <property type="molecule type" value="Genomic_DNA"/>
</dbReference>
<evidence type="ECO:0000256" key="1">
    <source>
        <dbReference type="SAM" id="MobiDB-lite"/>
    </source>
</evidence>
<evidence type="ECO:0000313" key="2">
    <source>
        <dbReference type="EMBL" id="EHB13104.1"/>
    </source>
</evidence>
<dbReference type="AlphaFoldDB" id="G5BUZ3"/>
<dbReference type="PRINTS" id="PR00021">
    <property type="entry name" value="PRORICH"/>
</dbReference>
<feature type="region of interest" description="Disordered" evidence="1">
    <location>
        <begin position="1"/>
        <end position="35"/>
    </location>
</feature>
<dbReference type="Pfam" id="PF02389">
    <property type="entry name" value="Cornifin"/>
    <property type="match status" value="1"/>
</dbReference>
<proteinExistence type="predicted"/>
<protein>
    <submittedName>
        <fullName evidence="2">Small proline-rich protein 3</fullName>
    </submittedName>
</protein>